<dbReference type="OrthoDB" id="5244024at2"/>
<organism evidence="3 4">
    <name type="scientific">Kytococcus aerolatus</name>
    <dbReference type="NCBI Taxonomy" id="592308"/>
    <lineage>
        <taxon>Bacteria</taxon>
        <taxon>Bacillati</taxon>
        <taxon>Actinomycetota</taxon>
        <taxon>Actinomycetes</taxon>
        <taxon>Micrococcales</taxon>
        <taxon>Kytococcaceae</taxon>
        <taxon>Kytococcus</taxon>
    </lineage>
</organism>
<feature type="compositionally biased region" description="Basic and acidic residues" evidence="1">
    <location>
        <begin position="31"/>
        <end position="43"/>
    </location>
</feature>
<feature type="transmembrane region" description="Helical" evidence="2">
    <location>
        <begin position="94"/>
        <end position="111"/>
    </location>
</feature>
<dbReference type="Proteomes" id="UP000198122">
    <property type="component" value="Unassembled WGS sequence"/>
</dbReference>
<feature type="compositionally biased region" description="Basic and acidic residues" evidence="1">
    <location>
        <begin position="1"/>
        <end position="16"/>
    </location>
</feature>
<evidence type="ECO:0008006" key="5">
    <source>
        <dbReference type="Google" id="ProtNLM"/>
    </source>
</evidence>
<dbReference type="RefSeq" id="WP_088817346.1">
    <property type="nucleotide sequence ID" value="NZ_FYEZ01000001.1"/>
</dbReference>
<keyword evidence="2" id="KW-0812">Transmembrane</keyword>
<feature type="compositionally biased region" description="Basic and acidic residues" evidence="1">
    <location>
        <begin position="171"/>
        <end position="186"/>
    </location>
</feature>
<evidence type="ECO:0000313" key="3">
    <source>
        <dbReference type="EMBL" id="SNC60655.1"/>
    </source>
</evidence>
<sequence length="186" mass="19453">MSLSDDERRRLAELERSLLSPEAADAPGMPESERAVGPEHDPFAELFGSRAGATPAGPPRRRSTLTAGRMTAVAGLMVLGLALYAVALTTRVPWWGAGGFVAMVLGVALWLNASQGPGARGGDSLPAGGPGRRGRDAEGRPTVGRQGQTGRFRSGGARPSGHSGASGGLMRRLEERWDTRRDQQGA</sequence>
<evidence type="ECO:0000256" key="1">
    <source>
        <dbReference type="SAM" id="MobiDB-lite"/>
    </source>
</evidence>
<proteinExistence type="predicted"/>
<keyword evidence="4" id="KW-1185">Reference proteome</keyword>
<keyword evidence="2" id="KW-0472">Membrane</keyword>
<accession>A0A212T3R9</accession>
<reference evidence="3 4" key="1">
    <citation type="submission" date="2017-06" db="EMBL/GenBank/DDBJ databases">
        <authorList>
            <person name="Kim H.J."/>
            <person name="Triplett B.A."/>
        </authorList>
    </citation>
    <scope>NUCLEOTIDE SEQUENCE [LARGE SCALE GENOMIC DNA]</scope>
    <source>
        <strain evidence="3 4">DSM 22179</strain>
    </source>
</reference>
<gene>
    <name evidence="3" type="ORF">SAMN05445756_0323</name>
</gene>
<dbReference type="AlphaFoldDB" id="A0A212T3R9"/>
<feature type="region of interest" description="Disordered" evidence="1">
    <location>
        <begin position="1"/>
        <end position="63"/>
    </location>
</feature>
<keyword evidence="2" id="KW-1133">Transmembrane helix</keyword>
<feature type="transmembrane region" description="Helical" evidence="2">
    <location>
        <begin position="70"/>
        <end position="88"/>
    </location>
</feature>
<evidence type="ECO:0000256" key="2">
    <source>
        <dbReference type="SAM" id="Phobius"/>
    </source>
</evidence>
<feature type="region of interest" description="Disordered" evidence="1">
    <location>
        <begin position="117"/>
        <end position="186"/>
    </location>
</feature>
<name>A0A212T3R9_9MICO</name>
<dbReference type="EMBL" id="FYEZ01000001">
    <property type="protein sequence ID" value="SNC60655.1"/>
    <property type="molecule type" value="Genomic_DNA"/>
</dbReference>
<evidence type="ECO:0000313" key="4">
    <source>
        <dbReference type="Proteomes" id="UP000198122"/>
    </source>
</evidence>
<protein>
    <recommendedName>
        <fullName evidence="5">DUF3040 domain-containing protein</fullName>
    </recommendedName>
</protein>